<comment type="caution">
    <text evidence="2">The sequence shown here is derived from an EMBL/GenBank/DDBJ whole genome shotgun (WGS) entry which is preliminary data.</text>
</comment>
<name>A0A9X3N189_9ACTN</name>
<proteinExistence type="predicted"/>
<evidence type="ECO:0000256" key="1">
    <source>
        <dbReference type="SAM" id="MobiDB-lite"/>
    </source>
</evidence>
<feature type="compositionally biased region" description="Polar residues" evidence="1">
    <location>
        <begin position="394"/>
        <end position="410"/>
    </location>
</feature>
<feature type="compositionally biased region" description="Pro residues" evidence="1">
    <location>
        <begin position="106"/>
        <end position="128"/>
    </location>
</feature>
<reference evidence="2" key="1">
    <citation type="submission" date="2022-10" db="EMBL/GenBank/DDBJ databases">
        <title>The WGS of Solirubrobacter ginsenosidimutans DSM 21036.</title>
        <authorList>
            <person name="Jiang Z."/>
        </authorList>
    </citation>
    <scope>NUCLEOTIDE SEQUENCE</scope>
    <source>
        <strain evidence="2">DSM 21036</strain>
    </source>
</reference>
<feature type="region of interest" description="Disordered" evidence="1">
    <location>
        <begin position="85"/>
        <end position="152"/>
    </location>
</feature>
<feature type="compositionally biased region" description="Polar residues" evidence="1">
    <location>
        <begin position="531"/>
        <end position="546"/>
    </location>
</feature>
<dbReference type="EMBL" id="JAPDOD010000043">
    <property type="protein sequence ID" value="MDA0165213.1"/>
    <property type="molecule type" value="Genomic_DNA"/>
</dbReference>
<feature type="compositionally biased region" description="Polar residues" evidence="1">
    <location>
        <begin position="258"/>
        <end position="273"/>
    </location>
</feature>
<feature type="region of interest" description="Disordered" evidence="1">
    <location>
        <begin position="394"/>
        <end position="419"/>
    </location>
</feature>
<dbReference type="AlphaFoldDB" id="A0A9X3N189"/>
<keyword evidence="3" id="KW-1185">Reference proteome</keyword>
<dbReference type="Proteomes" id="UP001149140">
    <property type="component" value="Unassembled WGS sequence"/>
</dbReference>
<feature type="compositionally biased region" description="Low complexity" evidence="1">
    <location>
        <begin position="547"/>
        <end position="557"/>
    </location>
</feature>
<feature type="region of interest" description="Disordered" evidence="1">
    <location>
        <begin position="258"/>
        <end position="283"/>
    </location>
</feature>
<evidence type="ECO:0000313" key="2">
    <source>
        <dbReference type="EMBL" id="MDA0165213.1"/>
    </source>
</evidence>
<gene>
    <name evidence="2" type="ORF">OM076_33405</name>
</gene>
<protein>
    <submittedName>
        <fullName evidence="2">Uncharacterized protein</fullName>
    </submittedName>
</protein>
<accession>A0A9X3N189</accession>
<evidence type="ECO:0000313" key="3">
    <source>
        <dbReference type="Proteomes" id="UP001149140"/>
    </source>
</evidence>
<feature type="region of interest" description="Disordered" evidence="1">
    <location>
        <begin position="531"/>
        <end position="557"/>
    </location>
</feature>
<organism evidence="2 3">
    <name type="scientific">Solirubrobacter ginsenosidimutans</name>
    <dbReference type="NCBI Taxonomy" id="490573"/>
    <lineage>
        <taxon>Bacteria</taxon>
        <taxon>Bacillati</taxon>
        <taxon>Actinomycetota</taxon>
        <taxon>Thermoleophilia</taxon>
        <taxon>Solirubrobacterales</taxon>
        <taxon>Solirubrobacteraceae</taxon>
        <taxon>Solirubrobacter</taxon>
    </lineage>
</organism>
<sequence>MAVTPGAAAHAAPKPISGAFVLPSAKHCVRSLTVQVRALPRVKWTSASISIDGKRFKKLERAQVTRPVQLNKLPTGSFVVSITAKAKGGRSASAKRTYRSCAATPVPAPKPSPTPLPAPRPTPTPTATPAPTATATPTPAPPTSSTPGSYSGTTPQGYGLRLYLSADGTHIQDVYVPTLMACTPVRPSFYDHLAISDIAIAGDGSFTATTTQQGVVGGVAGTFTYTFRGQLNGTKMTGSYREDITYNDGVARTCTTNDTSWSATRESQGDQTASPPPAGSYSGTTPNGYGMTMYVSADSKHLQDIAFRTLLDCTPTIPSFYDDLGIADIPIAADGSFSATTTQQGIYAGVPATFTYTFSGHFHGANANGVARVAGTYKQVITYNDSVARTCSTDDQSWTATRQTQGDQTASPPPAGSYGGTTPNGYGMTMYVSPDNQHLQDIAFWTLLGCTPTRPSFYDHLGIADIAIAADGSFSATTTQQGIYFNVPATFTYTFSGHFHGANASGVARIAGTYKQVITYNDGVAHTCSSNEQSWSATRQSQGSQVGTTPPAGTYGGTTPNGYAMSMHVSADSKHLQNIAFPALLECSPTRPDFYDNVAIADVAILADGSFSSITTKTGVLYGANATFTYTFKGHFHGANTAGAARLAGIYREDITFDNGTAYSCTSDEENWTALRSGP</sequence>
<feature type="compositionally biased region" description="Low complexity" evidence="1">
    <location>
        <begin position="85"/>
        <end position="95"/>
    </location>
</feature>
<dbReference type="RefSeq" id="WP_270044470.1">
    <property type="nucleotide sequence ID" value="NZ_JAPDOD010000043.1"/>
</dbReference>